<comment type="caution">
    <text evidence="1">The sequence shown here is derived from an EMBL/GenBank/DDBJ whole genome shotgun (WGS) entry which is preliminary data.</text>
</comment>
<name>A0ACB8BSJ9_9AGAM</name>
<proteinExistence type="predicted"/>
<evidence type="ECO:0000313" key="2">
    <source>
        <dbReference type="Proteomes" id="UP000790709"/>
    </source>
</evidence>
<gene>
    <name evidence="1" type="ORF">BV22DRAFT_1126881</name>
</gene>
<dbReference type="EMBL" id="MU266357">
    <property type="protein sequence ID" value="KAH7928130.1"/>
    <property type="molecule type" value="Genomic_DNA"/>
</dbReference>
<reference evidence="1" key="1">
    <citation type="journal article" date="2021" name="New Phytol.">
        <title>Evolutionary innovations through gain and loss of genes in the ectomycorrhizal Boletales.</title>
        <authorList>
            <person name="Wu G."/>
            <person name="Miyauchi S."/>
            <person name="Morin E."/>
            <person name="Kuo A."/>
            <person name="Drula E."/>
            <person name="Varga T."/>
            <person name="Kohler A."/>
            <person name="Feng B."/>
            <person name="Cao Y."/>
            <person name="Lipzen A."/>
            <person name="Daum C."/>
            <person name="Hundley H."/>
            <person name="Pangilinan J."/>
            <person name="Johnson J."/>
            <person name="Barry K."/>
            <person name="LaButti K."/>
            <person name="Ng V."/>
            <person name="Ahrendt S."/>
            <person name="Min B."/>
            <person name="Choi I.G."/>
            <person name="Park H."/>
            <person name="Plett J.M."/>
            <person name="Magnuson J."/>
            <person name="Spatafora J.W."/>
            <person name="Nagy L.G."/>
            <person name="Henrissat B."/>
            <person name="Grigoriev I.V."/>
            <person name="Yang Z.L."/>
            <person name="Xu J."/>
            <person name="Martin F.M."/>
        </authorList>
    </citation>
    <scope>NUCLEOTIDE SEQUENCE</scope>
    <source>
        <strain evidence="1">KUC20120723A-06</strain>
    </source>
</reference>
<organism evidence="1 2">
    <name type="scientific">Leucogyrophana mollusca</name>
    <dbReference type="NCBI Taxonomy" id="85980"/>
    <lineage>
        <taxon>Eukaryota</taxon>
        <taxon>Fungi</taxon>
        <taxon>Dikarya</taxon>
        <taxon>Basidiomycota</taxon>
        <taxon>Agaricomycotina</taxon>
        <taxon>Agaricomycetes</taxon>
        <taxon>Agaricomycetidae</taxon>
        <taxon>Boletales</taxon>
        <taxon>Boletales incertae sedis</taxon>
        <taxon>Leucogyrophana</taxon>
    </lineage>
</organism>
<dbReference type="Proteomes" id="UP000790709">
    <property type="component" value="Unassembled WGS sequence"/>
</dbReference>
<evidence type="ECO:0000313" key="1">
    <source>
        <dbReference type="EMBL" id="KAH7928130.1"/>
    </source>
</evidence>
<sequence length="513" mass="56506">MFPTKNSAPSSSRSREEEDQTGVNEKAEHIGKEVSPIALTAQEERRIWRKVDLRLMPILSLIYLLSVMDKGNIGNAKLEGLVTQLNLTGNRYNIALTMYYIPYCVFEFPCNLLLKVVRPSRWLPGLAILWGIVMALMSLVKTYPQLVTVRVCLGIAEAGLFPGIAYYLTFWYPRNMLQFHIALFSGAASLAGAFSGLLAYAISYLNGKGGLEGWAWIFLIEGLATVAVGILAHFVLADFPQTAKFLTAEERAFVVAKNKYDHSPSGEEDRFEARHVWAAFTDWQVWMHILILISVDAAIFGITLFLPLIQSSTGMLHLLFLRASAYILAVPCSFGYSTTISQLLTVPPYVVATACTITAAYYSDKLGIRSPFILAGLVACVVGYLINISDAPAGVKYFGTFFCVAGSYSAGPGAIAWLGNNLVGEYKRAVGMALQIAMGNFTGAIVSNIYRSQDSPRFILGHALELMFVGIGLVCVPIVVLLYRRINNQRDRLWQKGEGRDSGGDASDFRYML</sequence>
<keyword evidence="2" id="KW-1185">Reference proteome</keyword>
<protein>
    <submittedName>
        <fullName evidence="1">MFS general substrate transporter</fullName>
    </submittedName>
</protein>
<accession>A0ACB8BSJ9</accession>